<feature type="transmembrane region" description="Helical" evidence="14">
    <location>
        <begin position="329"/>
        <end position="360"/>
    </location>
</feature>
<evidence type="ECO:0008006" key="17">
    <source>
        <dbReference type="Google" id="ProtNLM"/>
    </source>
</evidence>
<sequence length="496" mass="53892">MQELTFAGTPGIIVLVAYALMMLGIGFWVSYSRPGVREDMQSYYLAGRHLGVVVLFFTLYATQYSGNNIVGYAPAAYRIGFAWWQSVMFMTIIIAGYMLFAPRLNNIARRQQFLTPTDWLRYRFESPAIALLAALLMLWGLGNYLLEQLVAMGHGISGLTGGTVPYQIAMLGFVIVMLAYSWMGGMRAVAFTDVMQGIALLVGVAVLVVGGLYLVGGHLGDAFTYVVKEQPEKAAVPALQGSISWISILVLVGIGAAVYPHAIQRIYAAEDTRTLRRSLARMAWMPLITTAVIFVVGIIGIQLYPGLSDVQSEQLVGRIANDVAAINPFFYVMMILLFGGVVAAIVSTADSVLLSFSSIISNDIYRRHIRPDADEQRALKVGKLCGLVAVGGLLILAWNPPTLLVNIFILKFELLIQIAPAFIIGLYWKRMHSRPVFCGMLIGALLAGGMALTGFGKVYGVHAGVIGLVVNTAIAVIGSLLMPADDRRVDFAEARH</sequence>
<evidence type="ECO:0000256" key="10">
    <source>
        <dbReference type="ARBA" id="ARBA00023136"/>
    </source>
</evidence>
<evidence type="ECO:0000256" key="9">
    <source>
        <dbReference type="ARBA" id="ARBA00023065"/>
    </source>
</evidence>
<dbReference type="InterPro" id="IPR050277">
    <property type="entry name" value="Sodium:Solute_Symporter"/>
</dbReference>
<evidence type="ECO:0000256" key="5">
    <source>
        <dbReference type="ARBA" id="ARBA00022692"/>
    </source>
</evidence>
<dbReference type="RefSeq" id="WP_021819286.1">
    <property type="nucleotide sequence ID" value="NZ_AVBC01000035.1"/>
</dbReference>
<evidence type="ECO:0000256" key="3">
    <source>
        <dbReference type="ARBA" id="ARBA00022448"/>
    </source>
</evidence>
<comment type="similarity">
    <text evidence="2 13">Belongs to the sodium:solute symporter (SSF) (TC 2.A.21) family.</text>
</comment>
<dbReference type="EMBL" id="AVBC01000035">
    <property type="protein sequence ID" value="ERL50763.1"/>
    <property type="molecule type" value="Genomic_DNA"/>
</dbReference>
<dbReference type="Pfam" id="PF00474">
    <property type="entry name" value="SSF"/>
    <property type="match status" value="1"/>
</dbReference>
<dbReference type="PANTHER" id="PTHR48086">
    <property type="entry name" value="SODIUM/PROLINE SYMPORTER-RELATED"/>
    <property type="match status" value="1"/>
</dbReference>
<evidence type="ECO:0000256" key="2">
    <source>
        <dbReference type="ARBA" id="ARBA00006434"/>
    </source>
</evidence>
<feature type="transmembrane region" description="Helical" evidence="14">
    <location>
        <begin position="128"/>
        <end position="146"/>
    </location>
</feature>
<dbReference type="PANTHER" id="PTHR48086:SF3">
    <property type="entry name" value="SODIUM_PROLINE SYMPORTER"/>
    <property type="match status" value="1"/>
</dbReference>
<feature type="transmembrane region" description="Helical" evidence="14">
    <location>
        <begin position="81"/>
        <end position="100"/>
    </location>
</feature>
<feature type="transmembrane region" description="Helical" evidence="14">
    <location>
        <begin position="43"/>
        <end position="61"/>
    </location>
</feature>
<dbReference type="AlphaFoldDB" id="W1N5G3"/>
<keyword evidence="9" id="KW-0406">Ion transport</keyword>
<name>W1N5G3_9GAMM</name>
<evidence type="ECO:0000256" key="14">
    <source>
        <dbReference type="SAM" id="Phobius"/>
    </source>
</evidence>
<evidence type="ECO:0000256" key="1">
    <source>
        <dbReference type="ARBA" id="ARBA00004651"/>
    </source>
</evidence>
<proteinExistence type="inferred from homology"/>
<feature type="transmembrane region" description="Helical" evidence="14">
    <location>
        <begin position="461"/>
        <end position="481"/>
    </location>
</feature>
<evidence type="ECO:0000256" key="12">
    <source>
        <dbReference type="ARBA" id="ARBA00033708"/>
    </source>
</evidence>
<feature type="transmembrane region" description="Helical" evidence="14">
    <location>
        <begin position="381"/>
        <end position="398"/>
    </location>
</feature>
<evidence type="ECO:0000256" key="6">
    <source>
        <dbReference type="ARBA" id="ARBA00022847"/>
    </source>
</evidence>
<feature type="transmembrane region" description="Helical" evidence="14">
    <location>
        <begin position="404"/>
        <end position="428"/>
    </location>
</feature>
<dbReference type="STRING" id="1178482.AR456_19565"/>
<organism evidence="15 16">
    <name type="scientific">Halomonas huangheensis</name>
    <dbReference type="NCBI Taxonomy" id="1178482"/>
    <lineage>
        <taxon>Bacteria</taxon>
        <taxon>Pseudomonadati</taxon>
        <taxon>Pseudomonadota</taxon>
        <taxon>Gammaproteobacteria</taxon>
        <taxon>Oceanospirillales</taxon>
        <taxon>Halomonadaceae</taxon>
        <taxon>Halomonas</taxon>
    </lineage>
</organism>
<keyword evidence="4" id="KW-1003">Cell membrane</keyword>
<feature type="transmembrane region" description="Helical" evidence="14">
    <location>
        <begin position="243"/>
        <end position="262"/>
    </location>
</feature>
<dbReference type="GO" id="GO:0006814">
    <property type="term" value="P:sodium ion transport"/>
    <property type="evidence" value="ECO:0007669"/>
    <property type="project" value="UniProtKB-KW"/>
</dbReference>
<reference evidence="15 16" key="1">
    <citation type="submission" date="2013-08" db="EMBL/GenBank/DDBJ databases">
        <title>draft genome of Halomonas huanghegensis, strain BJGMM-B45T.</title>
        <authorList>
            <person name="Miao C."/>
            <person name="Wan Y."/>
            <person name="Jin W."/>
        </authorList>
    </citation>
    <scope>NUCLEOTIDE SEQUENCE [LARGE SCALE GENOMIC DNA]</scope>
    <source>
        <strain evidence="15 16">BJGMM-B45</strain>
    </source>
</reference>
<keyword evidence="11" id="KW-0739">Sodium transport</keyword>
<feature type="transmembrane region" description="Helical" evidence="14">
    <location>
        <begin position="166"/>
        <end position="185"/>
    </location>
</feature>
<dbReference type="Gene3D" id="1.20.1730.10">
    <property type="entry name" value="Sodium/glucose cotransporter"/>
    <property type="match status" value="1"/>
</dbReference>
<keyword evidence="8" id="KW-0915">Sodium</keyword>
<feature type="transmembrane region" description="Helical" evidence="14">
    <location>
        <begin position="197"/>
        <end position="216"/>
    </location>
</feature>
<feature type="transmembrane region" description="Helical" evidence="14">
    <location>
        <begin position="283"/>
        <end position="304"/>
    </location>
</feature>
<keyword evidence="5 14" id="KW-0812">Transmembrane</keyword>
<evidence type="ECO:0000256" key="8">
    <source>
        <dbReference type="ARBA" id="ARBA00023053"/>
    </source>
</evidence>
<dbReference type="InterPro" id="IPR001734">
    <property type="entry name" value="Na/solute_symporter"/>
</dbReference>
<keyword evidence="16" id="KW-1185">Reference proteome</keyword>
<evidence type="ECO:0000256" key="11">
    <source>
        <dbReference type="ARBA" id="ARBA00023201"/>
    </source>
</evidence>
<dbReference type="eggNOG" id="COG0591">
    <property type="taxonomic scope" value="Bacteria"/>
</dbReference>
<dbReference type="PROSITE" id="PS50283">
    <property type="entry name" value="NA_SOLUT_SYMP_3"/>
    <property type="match status" value="1"/>
</dbReference>
<evidence type="ECO:0000313" key="15">
    <source>
        <dbReference type="EMBL" id="ERL50763.1"/>
    </source>
</evidence>
<comment type="caution">
    <text evidence="15">The sequence shown here is derived from an EMBL/GenBank/DDBJ whole genome shotgun (WGS) entry which is preliminary data.</text>
</comment>
<dbReference type="GO" id="GO:0005886">
    <property type="term" value="C:plasma membrane"/>
    <property type="evidence" value="ECO:0007669"/>
    <property type="project" value="UniProtKB-SubCell"/>
</dbReference>
<comment type="subcellular location">
    <subcellularLocation>
        <location evidence="1">Cell membrane</location>
        <topology evidence="1">Multi-pass membrane protein</topology>
    </subcellularLocation>
</comment>
<evidence type="ECO:0000256" key="7">
    <source>
        <dbReference type="ARBA" id="ARBA00022989"/>
    </source>
</evidence>
<keyword evidence="10 14" id="KW-0472">Membrane</keyword>
<evidence type="ECO:0000256" key="4">
    <source>
        <dbReference type="ARBA" id="ARBA00022475"/>
    </source>
</evidence>
<dbReference type="PATRIC" id="fig|1178482.3.peg.2333"/>
<evidence type="ECO:0000256" key="13">
    <source>
        <dbReference type="RuleBase" id="RU362091"/>
    </source>
</evidence>
<dbReference type="KEGG" id="hhu:AR456_19565"/>
<feature type="transmembrane region" description="Helical" evidence="14">
    <location>
        <begin position="12"/>
        <end position="31"/>
    </location>
</feature>
<keyword evidence="6" id="KW-0769">Symport</keyword>
<dbReference type="Proteomes" id="UP000019113">
    <property type="component" value="Unassembled WGS sequence"/>
</dbReference>
<accession>W1N5G3</accession>
<keyword evidence="7 14" id="KW-1133">Transmembrane helix</keyword>
<protein>
    <recommendedName>
        <fullName evidence="17">Sodium:pantothenate symporter</fullName>
    </recommendedName>
</protein>
<dbReference type="InterPro" id="IPR038377">
    <property type="entry name" value="Na/Glc_symporter_sf"/>
</dbReference>
<comment type="catalytic activity">
    <reaction evidence="12">
        <text>L-proline(in) + Na(+)(in) = L-proline(out) + Na(+)(out)</text>
        <dbReference type="Rhea" id="RHEA:28967"/>
        <dbReference type="ChEBI" id="CHEBI:29101"/>
        <dbReference type="ChEBI" id="CHEBI:60039"/>
    </reaction>
</comment>
<dbReference type="OrthoDB" id="3651542at2"/>
<gene>
    <name evidence="15" type="ORF">BJB45_19395</name>
</gene>
<evidence type="ECO:0000313" key="16">
    <source>
        <dbReference type="Proteomes" id="UP000019113"/>
    </source>
</evidence>
<dbReference type="GO" id="GO:0015293">
    <property type="term" value="F:symporter activity"/>
    <property type="evidence" value="ECO:0007669"/>
    <property type="project" value="UniProtKB-KW"/>
</dbReference>
<dbReference type="CDD" id="cd10322">
    <property type="entry name" value="SLC5sbd"/>
    <property type="match status" value="1"/>
</dbReference>
<feature type="transmembrane region" description="Helical" evidence="14">
    <location>
        <begin position="435"/>
        <end position="455"/>
    </location>
</feature>
<keyword evidence="3" id="KW-0813">Transport</keyword>